<dbReference type="SUPFAM" id="SSF51971">
    <property type="entry name" value="Nucleotide-binding domain"/>
    <property type="match status" value="1"/>
</dbReference>
<dbReference type="FunFam" id="3.20.20.70:FF:000314">
    <property type="entry name" value="Uncharacterized protein, isoform E"/>
    <property type="match status" value="1"/>
</dbReference>
<comment type="pathway">
    <text evidence="4">Nitrogen metabolism.</text>
</comment>
<comment type="pathway">
    <text evidence="5">Amino-acid biosynthesis; L-glutamate biosynthesis via GLT pathway; L-glutamate from 2-oxoglutarate and L-glutamine (NAD(+) route): step 1/1.</text>
</comment>
<dbReference type="GO" id="GO:0016040">
    <property type="term" value="F:glutamate synthase (NADH) activity"/>
    <property type="evidence" value="ECO:0007669"/>
    <property type="project" value="UniProtKB-EC"/>
</dbReference>
<dbReference type="FunFam" id="3.60.20.10:FF:000001">
    <property type="entry name" value="Glutamate synthase, large subunit"/>
    <property type="match status" value="1"/>
</dbReference>
<feature type="compositionally biased region" description="Polar residues" evidence="22">
    <location>
        <begin position="1562"/>
        <end position="1572"/>
    </location>
</feature>
<dbReference type="PRINTS" id="PR00419">
    <property type="entry name" value="ADXRDTASE"/>
</dbReference>
<evidence type="ECO:0000256" key="18">
    <source>
        <dbReference type="ARBA" id="ARBA00024383"/>
    </source>
</evidence>
<evidence type="ECO:0000256" key="19">
    <source>
        <dbReference type="ARBA" id="ARBA00048867"/>
    </source>
</evidence>
<dbReference type="CDD" id="cd02808">
    <property type="entry name" value="GltS_FMN"/>
    <property type="match status" value="1"/>
</dbReference>
<keyword evidence="10" id="KW-0479">Metal-binding</keyword>
<proteinExistence type="inferred from homology"/>
<evidence type="ECO:0000313" key="24">
    <source>
        <dbReference type="EMBL" id="CEM20009.1"/>
    </source>
</evidence>
<dbReference type="InterPro" id="IPR006982">
    <property type="entry name" value="Glu_synth_centr_N"/>
</dbReference>
<comment type="similarity">
    <text evidence="6">Belongs to the glutamate synthase family.</text>
</comment>
<dbReference type="FunFam" id="3.50.50.60:FF:000022">
    <property type="entry name" value="Glutamate synthase [NADH], amyloplastic"/>
    <property type="match status" value="1"/>
</dbReference>
<dbReference type="Gene3D" id="2.160.20.60">
    <property type="entry name" value="Glutamate synthase, alpha subunit, C-terminal domain"/>
    <property type="match status" value="1"/>
</dbReference>
<dbReference type="GO" id="GO:0010181">
    <property type="term" value="F:FMN binding"/>
    <property type="evidence" value="ECO:0007669"/>
    <property type="project" value="InterPro"/>
</dbReference>
<dbReference type="OrthoDB" id="4327079at2759"/>
<dbReference type="InterPro" id="IPR006005">
    <property type="entry name" value="Glut_synth_ssu1"/>
</dbReference>
<dbReference type="InterPro" id="IPR023753">
    <property type="entry name" value="FAD/NAD-binding_dom"/>
</dbReference>
<evidence type="ECO:0000256" key="16">
    <source>
        <dbReference type="ARBA" id="ARBA00023164"/>
    </source>
</evidence>
<dbReference type="InterPro" id="IPR013785">
    <property type="entry name" value="Aldolase_TIM"/>
</dbReference>
<dbReference type="FunFam" id="2.160.20.60:FF:000001">
    <property type="entry name" value="Glutamate synthase, large subunit"/>
    <property type="match status" value="1"/>
</dbReference>
<keyword evidence="8" id="KW-0285">Flavoprotein</keyword>
<dbReference type="InterPro" id="IPR051394">
    <property type="entry name" value="Glutamate_Synthase"/>
</dbReference>
<evidence type="ECO:0000256" key="3">
    <source>
        <dbReference type="ARBA" id="ARBA00004802"/>
    </source>
</evidence>
<evidence type="ECO:0000259" key="23">
    <source>
        <dbReference type="PROSITE" id="PS51278"/>
    </source>
</evidence>
<keyword evidence="12" id="KW-0315">Glutamine amidotransferase</keyword>
<dbReference type="CDD" id="cd00982">
    <property type="entry name" value="gltB_C"/>
    <property type="match status" value="1"/>
</dbReference>
<dbReference type="Pfam" id="PF00310">
    <property type="entry name" value="GATase_2"/>
    <property type="match status" value="1"/>
</dbReference>
<evidence type="ECO:0000256" key="1">
    <source>
        <dbReference type="ARBA" id="ARBA00001917"/>
    </source>
</evidence>
<evidence type="ECO:0000256" key="11">
    <source>
        <dbReference type="ARBA" id="ARBA00022827"/>
    </source>
</evidence>
<dbReference type="SUPFAM" id="SSF69336">
    <property type="entry name" value="Alpha subunit of glutamate synthase, C-terminal domain"/>
    <property type="match status" value="1"/>
</dbReference>
<accession>A0A0G4FXY8</accession>
<feature type="region of interest" description="Disordered" evidence="22">
    <location>
        <begin position="1551"/>
        <end position="1574"/>
    </location>
</feature>
<dbReference type="GO" id="GO:0005506">
    <property type="term" value="F:iron ion binding"/>
    <property type="evidence" value="ECO:0007669"/>
    <property type="project" value="InterPro"/>
</dbReference>
<evidence type="ECO:0000256" key="7">
    <source>
        <dbReference type="ARBA" id="ARBA00022605"/>
    </source>
</evidence>
<dbReference type="InterPro" id="IPR012220">
    <property type="entry name" value="Glu_synth_euk"/>
</dbReference>
<reference evidence="24 25" key="1">
    <citation type="submission" date="2014-11" db="EMBL/GenBank/DDBJ databases">
        <authorList>
            <person name="Zhu J."/>
            <person name="Qi W."/>
            <person name="Song R."/>
        </authorList>
    </citation>
    <scope>NUCLEOTIDE SEQUENCE [LARGE SCALE GENOMIC DNA]</scope>
</reference>
<dbReference type="VEuPathDB" id="CryptoDB:Vbra_6014"/>
<dbReference type="Proteomes" id="UP000041254">
    <property type="component" value="Unassembled WGS sequence"/>
</dbReference>
<dbReference type="InterPro" id="IPR036485">
    <property type="entry name" value="Glu_synth_asu_C_sf"/>
</dbReference>
<dbReference type="UniPathway" id="UPA00634">
    <property type="reaction ID" value="UER00690"/>
</dbReference>
<keyword evidence="14" id="KW-0408">Iron</keyword>
<dbReference type="STRING" id="1169540.A0A0G4FXY8"/>
<gene>
    <name evidence="24" type="ORF">Vbra_6014</name>
</gene>
<comment type="catalytic activity">
    <reaction evidence="19">
        <text>2 L-glutamate + NAD(+) = L-glutamine + 2-oxoglutarate + NADH + H(+)</text>
        <dbReference type="Rhea" id="RHEA:13753"/>
        <dbReference type="ChEBI" id="CHEBI:15378"/>
        <dbReference type="ChEBI" id="CHEBI:16810"/>
        <dbReference type="ChEBI" id="CHEBI:29985"/>
        <dbReference type="ChEBI" id="CHEBI:57540"/>
        <dbReference type="ChEBI" id="CHEBI:57945"/>
        <dbReference type="ChEBI" id="CHEBI:58359"/>
        <dbReference type="EC" id="1.4.1.14"/>
    </reaction>
</comment>
<dbReference type="InterPro" id="IPR002489">
    <property type="entry name" value="Glu_synth_asu_C"/>
</dbReference>
<dbReference type="InterPro" id="IPR028261">
    <property type="entry name" value="DPD_II"/>
</dbReference>
<dbReference type="NCBIfam" id="TIGR01317">
    <property type="entry name" value="GOGAT_sm_gam"/>
    <property type="match status" value="1"/>
</dbReference>
<evidence type="ECO:0000256" key="6">
    <source>
        <dbReference type="ARBA" id="ARBA00009716"/>
    </source>
</evidence>
<feature type="binding site" evidence="21">
    <location>
        <position position="1162"/>
    </location>
    <ligand>
        <name>[3Fe-4S] cluster</name>
        <dbReference type="ChEBI" id="CHEBI:21137"/>
    </ligand>
</feature>
<evidence type="ECO:0000256" key="9">
    <source>
        <dbReference type="ARBA" id="ARBA00022643"/>
    </source>
</evidence>
<dbReference type="SUPFAM" id="SSF46548">
    <property type="entry name" value="alpha-helical ferredoxin"/>
    <property type="match status" value="1"/>
</dbReference>
<dbReference type="CDD" id="cd00713">
    <property type="entry name" value="GltS"/>
    <property type="match status" value="1"/>
</dbReference>
<dbReference type="InterPro" id="IPR009051">
    <property type="entry name" value="Helical_ferredxn"/>
</dbReference>
<keyword evidence="25" id="KW-1185">Reference proteome</keyword>
<dbReference type="SUPFAM" id="SSF56235">
    <property type="entry name" value="N-terminal nucleophile aminohydrolases (Ntn hydrolases)"/>
    <property type="match status" value="1"/>
</dbReference>
<keyword evidence="7" id="KW-0028">Amino-acid biosynthesis</keyword>
<dbReference type="NCBIfam" id="NF008730">
    <property type="entry name" value="PRK11750.1"/>
    <property type="match status" value="1"/>
</dbReference>
<dbReference type="Pfam" id="PF04898">
    <property type="entry name" value="Glu_syn_central"/>
    <property type="match status" value="1"/>
</dbReference>
<dbReference type="FunFam" id="1.10.1060.10:FF:000009">
    <property type="entry name" value="Glutamate synthase 1 [NADH] chloroplastic"/>
    <property type="match status" value="1"/>
</dbReference>
<dbReference type="GO" id="GO:0097054">
    <property type="term" value="P:L-glutamate biosynthetic process"/>
    <property type="evidence" value="ECO:0007669"/>
    <property type="project" value="UniProtKB-UniPathway"/>
</dbReference>
<sequence length="2128" mass="234857">MPVTESSFENATGFDYLPPKQGLYDPAFEKDACGVGFVADLKKTPSHQTVRDALHVLTHLDHRGACGCEEDTGDGAGILCDMPHDFFRKVGKAEFGVDLEPFKYAVGNVFLSRDDEQRAEAKQLFEDTTKELAHKGIAFLGWRTPPCDNSVPGPTARKFEPIIEQAFVITTRDLTKQEFEAALFVLRKKTQNELDINRGIPFYPCSLSCRVIVYKGMLTSHQVPQYYQDLNDPDFKAYVSLVHSRFSTNTFPAWSRAHPYRYVCHNGEINSVRGNMNWMRAREGVMSSEAMGKELYDCYPIVEYDQSDSGRFDNVVELLVLAGKRTLPQALTMMVPEAWQNHEEVMEKEKRDYYKFMSTVMEPWDGPALVAFTDGDVVGATLDRNGLRPCRFYVTNDNRIIGGSETGVLPIDPSTVIKKWRLQPGKMFVADFNEHRIIDDGEFKGKITRALPYSDMVEEQQITIDKIRGHPKVKDTTESHPRSDAIDHLRAFGFTSEALELLILPCAADGVEALGSMGNDAPLACLSQNPRFMYDYFHQLFAQVTNPPLDPIRESVVMSVSCFVGPEVNLLSPSKPDHAHRLWLPDPTLDEEEMDVLKNVNYNGWKSKVIDTTYEKTEGISGLQNHLERICREASAAIKEGYQILILSDRKTGPERVHMPALLCCGAVHHHLVNEKDRLKVALFVESGDCYEVHHFCVLAGFGADGWCPYMAYQAVWKLRDEGKLKPGTPSSDYDLIKNYKKSIAKGILKVMAKIGVSTLHSYKGAQIFEAVGLAEEVIDTCFKNTASRISGCGFEKLAADYIRFHDRGYPNYIRKVQIASLPNTGDYHYRNPITNREAEKHLNDPDVIANIQDAARSNSRNAYQKFSAVHNNMVRACTLRGQLEFREPWEFGGQAIDISEVEPAANIVKRFRTGAMSYGSISAEAHETLAVAMNRLGGKSNTGEGGEDAFRWETTFDNGDSMRSSIKQVASGRFGVTIEYLTNSDETQIKMAQGAKPGEGGELPGYKVFDNIAKTRHSTPGVGLISPPPHHDIYSIEDLAQLIYDLKNVNSAGNVSVKLVSEAGVGVVAAGVAKGKSDHILVSGYDGGTGASRWTGIKHAGLPWELGIAETHQTLVLNGLRGRVSLETDGNIRNGRDVVMAALLGAEEMGTATAPLIAMGCIMMRKCHLNTCPVGIATQDVELRKKFEGKPEHVVNYLMLVAEEARTILARLGFRTFDEAVGRADCLRMSPALRDFLHSQGRFIDLSAVIEPAHLMEGAGEIGQIENHKLYPQNHNLDAVMDRRLIDMCAATFADPSVPTKIELDVTNVDRSVGTMLSNFLCKKFGPSALKEDTIHIKLNGNAGQSVGAFLMTGITIEVEGDANDYVGKGLSGGQIMVYPPKASDPKFTPENNIVIGNVALYGATGGKAFFRGIAAERFCVRNSGASAVVEGVGDHGCEYMTGGRVMILGSTGINFAAGMSGGVAYVYDPDKKFPVKCNMEMVELFSVGQEDIDHDEVRQMLCDHREKTGSSVAARILDNYDAEVAHFVKVYPTDFRKVREKQRAAAATQKATLSTQSTSEAVPSQANTQVAKDIEESVKKAPAAAEPDRPYVVDKPIKRRGFIEYERSVQGYRESAGRLSDFKEIYNKTDEKKLKTQAARCMDCGVPFCQSTTSGCPLGNLIPEWNQLIYEENWKEALDRLLETNNFPEFTGRVCPAPCEGACVLGIIENPVTIKNIECATIDKGFEMGWMVPKPPAHRTGKNIAIVGSGPAGMAAADQLNKMGHSVTVFERADRPGGLMMYGVPNMKADKIDVVMRRVELMEKEGVRYICGPAGNIGGSPWLAGDASMVAPTPKQLLDEYDALVLATGSTTARDLRIPGRDLKGVHFAMEFLHQNTKALVDQGEVGPEWEKKSRDGTHINAKGKRVIVIGGGDTGNDCIGTSMRHGATSVVNFELMPRQPPARAPTNPWPQWPSVFRVDYGHEEVATKFGKDPREFLINTKEFVGDDDGNLIGLRTVRVEWKRDEETGRWQMSEVPNSEEYFEADLVFLSLGFLGPEKFVAEALNLEFDPRGNYKAPYGDVPGAFRTNVEKVYVAGDCRRGQSLVVWAITEGRQAATNVNEYLISQDESIRSTVEANTTPKARGG</sequence>
<keyword evidence="15 21" id="KW-0411">Iron-sulfur</keyword>
<dbReference type="InterPro" id="IPR017932">
    <property type="entry name" value="GATase_2_dom"/>
</dbReference>
<organism evidence="24 25">
    <name type="scientific">Vitrella brassicaformis (strain CCMP3155)</name>
    <dbReference type="NCBI Taxonomy" id="1169540"/>
    <lineage>
        <taxon>Eukaryota</taxon>
        <taxon>Sar</taxon>
        <taxon>Alveolata</taxon>
        <taxon>Colpodellida</taxon>
        <taxon>Vitrellaceae</taxon>
        <taxon>Vitrella</taxon>
    </lineage>
</organism>
<dbReference type="Pfam" id="PF01645">
    <property type="entry name" value="Glu_synthase"/>
    <property type="match status" value="1"/>
</dbReference>
<keyword evidence="11" id="KW-0274">FAD</keyword>
<dbReference type="GO" id="GO:0050660">
    <property type="term" value="F:flavin adenine dinucleotide binding"/>
    <property type="evidence" value="ECO:0007669"/>
    <property type="project" value="InterPro"/>
</dbReference>
<comment type="pathway">
    <text evidence="3">Energy metabolism; nitrogen metabolism.</text>
</comment>
<feature type="domain" description="Glutamine amidotransferase type-2" evidence="23">
    <location>
        <begin position="33"/>
        <end position="433"/>
    </location>
</feature>
<dbReference type="Pfam" id="PF14691">
    <property type="entry name" value="Fer4_20"/>
    <property type="match status" value="1"/>
</dbReference>
<evidence type="ECO:0000256" key="15">
    <source>
        <dbReference type="ARBA" id="ARBA00023014"/>
    </source>
</evidence>
<comment type="cofactor">
    <cofactor evidence="1">
        <name>FMN</name>
        <dbReference type="ChEBI" id="CHEBI:58210"/>
    </cofactor>
</comment>
<evidence type="ECO:0000256" key="21">
    <source>
        <dbReference type="PIRSR" id="PIRSR000187-2"/>
    </source>
</evidence>
<evidence type="ECO:0000256" key="5">
    <source>
        <dbReference type="ARBA" id="ARBA00004944"/>
    </source>
</evidence>
<name>A0A0G4FXY8_VITBC</name>
<dbReference type="Gene3D" id="3.50.50.60">
    <property type="entry name" value="FAD/NAD(P)-binding domain"/>
    <property type="match status" value="2"/>
</dbReference>
<evidence type="ECO:0000256" key="8">
    <source>
        <dbReference type="ARBA" id="ARBA00022630"/>
    </source>
</evidence>
<comment type="cofactor">
    <cofactor evidence="2">
        <name>FAD</name>
        <dbReference type="ChEBI" id="CHEBI:57692"/>
    </cofactor>
</comment>
<evidence type="ECO:0000313" key="25">
    <source>
        <dbReference type="Proteomes" id="UP000041254"/>
    </source>
</evidence>
<evidence type="ECO:0000256" key="2">
    <source>
        <dbReference type="ARBA" id="ARBA00001974"/>
    </source>
</evidence>
<keyword evidence="17 21" id="KW-0003">3Fe-4S</keyword>
<evidence type="ECO:0000256" key="12">
    <source>
        <dbReference type="ARBA" id="ARBA00022962"/>
    </source>
</evidence>
<evidence type="ECO:0000256" key="10">
    <source>
        <dbReference type="ARBA" id="ARBA00022723"/>
    </source>
</evidence>
<dbReference type="Pfam" id="PF01493">
    <property type="entry name" value="GXGXG"/>
    <property type="match status" value="1"/>
</dbReference>
<dbReference type="OMA" id="WDGPAAM"/>
<evidence type="ECO:0000256" key="4">
    <source>
        <dbReference type="ARBA" id="ARBA00004909"/>
    </source>
</evidence>
<feature type="compositionally biased region" description="Low complexity" evidence="22">
    <location>
        <begin position="1551"/>
        <end position="1561"/>
    </location>
</feature>
<dbReference type="UniPathway" id="UPA00045"/>
<dbReference type="GO" id="GO:0051538">
    <property type="term" value="F:3 iron, 4 sulfur cluster binding"/>
    <property type="evidence" value="ECO:0007669"/>
    <property type="project" value="UniProtKB-KW"/>
</dbReference>
<dbReference type="GO" id="GO:0016639">
    <property type="term" value="F:oxidoreductase activity, acting on the CH-NH2 group of donors, NAD or NADP as acceptor"/>
    <property type="evidence" value="ECO:0007669"/>
    <property type="project" value="InterPro"/>
</dbReference>
<dbReference type="Gene3D" id="1.10.1060.10">
    <property type="entry name" value="Alpha-helical ferredoxin"/>
    <property type="match status" value="1"/>
</dbReference>
<feature type="active site" description="For GATase activity" evidence="20">
    <location>
        <position position="33"/>
    </location>
</feature>
<dbReference type="PROSITE" id="PS51278">
    <property type="entry name" value="GATASE_TYPE_2"/>
    <property type="match status" value="1"/>
</dbReference>
<dbReference type="PhylomeDB" id="A0A0G4FXY8"/>
<protein>
    <recommendedName>
        <fullName evidence="18">glutamate synthase (NADH)</fullName>
        <ecNumber evidence="18">1.4.1.14</ecNumber>
    </recommendedName>
</protein>
<evidence type="ECO:0000256" key="20">
    <source>
        <dbReference type="PIRSR" id="PIRSR000187-1"/>
    </source>
</evidence>
<keyword evidence="13" id="KW-0560">Oxidoreductase</keyword>
<dbReference type="EC" id="1.4.1.14" evidence="18"/>
<dbReference type="Pfam" id="PF07992">
    <property type="entry name" value="Pyr_redox_2"/>
    <property type="match status" value="1"/>
</dbReference>
<keyword evidence="16" id="KW-0314">Glutamate biosynthesis</keyword>
<dbReference type="InterPro" id="IPR036188">
    <property type="entry name" value="FAD/NAD-bd_sf"/>
</dbReference>
<dbReference type="PANTHER" id="PTHR43100:SF1">
    <property type="entry name" value="GLUTAMATE SYNTHASE [NADPH] SMALL CHAIN"/>
    <property type="match status" value="1"/>
</dbReference>
<feature type="binding site" evidence="21">
    <location>
        <position position="1173"/>
    </location>
    <ligand>
        <name>[3Fe-4S] cluster</name>
        <dbReference type="ChEBI" id="CHEBI:21137"/>
    </ligand>
</feature>
<dbReference type="InterPro" id="IPR029055">
    <property type="entry name" value="Ntn_hydrolases_N"/>
</dbReference>
<evidence type="ECO:0000256" key="17">
    <source>
        <dbReference type="ARBA" id="ARBA00023291"/>
    </source>
</evidence>
<keyword evidence="9" id="KW-0288">FMN</keyword>
<dbReference type="FunFam" id="3.20.20.70:FF:000031">
    <property type="entry name" value="Glutamate synthase 1 [NADH]"/>
    <property type="match status" value="1"/>
</dbReference>
<dbReference type="SUPFAM" id="SSF51395">
    <property type="entry name" value="FMN-linked oxidoreductases"/>
    <property type="match status" value="1"/>
</dbReference>
<comment type="cofactor">
    <cofactor evidence="21">
        <name>[3Fe-4S] cluster</name>
        <dbReference type="ChEBI" id="CHEBI:21137"/>
    </cofactor>
    <text evidence="21">Binds 1 [3Fe-4S] cluster.</text>
</comment>
<evidence type="ECO:0000256" key="13">
    <source>
        <dbReference type="ARBA" id="ARBA00023002"/>
    </source>
</evidence>
<evidence type="ECO:0000256" key="14">
    <source>
        <dbReference type="ARBA" id="ARBA00023004"/>
    </source>
</evidence>
<dbReference type="InParanoid" id="A0A0G4FXY8"/>
<dbReference type="Gene3D" id="3.60.20.10">
    <property type="entry name" value="Glutamine Phosphoribosylpyrophosphate, subunit 1, domain 1"/>
    <property type="match status" value="1"/>
</dbReference>
<feature type="binding site" evidence="21">
    <location>
        <position position="1168"/>
    </location>
    <ligand>
        <name>[3Fe-4S] cluster</name>
        <dbReference type="ChEBI" id="CHEBI:21137"/>
    </ligand>
</feature>
<dbReference type="PANTHER" id="PTHR43100">
    <property type="entry name" value="GLUTAMATE SYNTHASE [NADPH] SMALL CHAIN"/>
    <property type="match status" value="1"/>
</dbReference>
<evidence type="ECO:0000256" key="22">
    <source>
        <dbReference type="SAM" id="MobiDB-lite"/>
    </source>
</evidence>
<dbReference type="InterPro" id="IPR002932">
    <property type="entry name" value="Glu_synthdom"/>
</dbReference>
<dbReference type="EMBL" id="CDMY01000520">
    <property type="protein sequence ID" value="CEM20009.1"/>
    <property type="molecule type" value="Genomic_DNA"/>
</dbReference>
<dbReference type="PIRSF" id="PIRSF000187">
    <property type="entry name" value="GOGAT"/>
    <property type="match status" value="1"/>
</dbReference>
<dbReference type="Gene3D" id="3.20.20.70">
    <property type="entry name" value="Aldolase class I"/>
    <property type="match status" value="2"/>
</dbReference>